<evidence type="ECO:0000256" key="8">
    <source>
        <dbReference type="ARBA" id="ARBA00023136"/>
    </source>
</evidence>
<name>A0AAV3AFU1_PYXAD</name>
<dbReference type="Pfam" id="PF05296">
    <property type="entry name" value="TAS2R"/>
    <property type="match status" value="1"/>
</dbReference>
<evidence type="ECO:0000256" key="2">
    <source>
        <dbReference type="ARBA" id="ARBA00007376"/>
    </source>
</evidence>
<dbReference type="GO" id="GO:0004930">
    <property type="term" value="F:G protein-coupled receptor activity"/>
    <property type="evidence" value="ECO:0007669"/>
    <property type="project" value="UniProtKB-KW"/>
</dbReference>
<comment type="caution">
    <text evidence="14">The sequence shown here is derived from an EMBL/GenBank/DDBJ whole genome shotgun (WGS) entry which is preliminary data.</text>
</comment>
<feature type="transmembrane region" description="Helical" evidence="13">
    <location>
        <begin position="251"/>
        <end position="273"/>
    </location>
</feature>
<evidence type="ECO:0000256" key="4">
    <source>
        <dbReference type="ARBA" id="ARBA00022606"/>
    </source>
</evidence>
<evidence type="ECO:0000256" key="13">
    <source>
        <dbReference type="SAM" id="Phobius"/>
    </source>
</evidence>
<dbReference type="InterPro" id="IPR007960">
    <property type="entry name" value="TAS2R"/>
</dbReference>
<keyword evidence="15" id="KW-1185">Reference proteome</keyword>
<evidence type="ECO:0000256" key="12">
    <source>
        <dbReference type="RuleBase" id="RU004424"/>
    </source>
</evidence>
<gene>
    <name evidence="14" type="ORF">GDO54_009821</name>
</gene>
<evidence type="ECO:0000256" key="11">
    <source>
        <dbReference type="RuleBase" id="RU004423"/>
    </source>
</evidence>
<dbReference type="PANTHER" id="PTHR11394">
    <property type="entry name" value="TASTE RECEPTOR TYPE 2"/>
    <property type="match status" value="1"/>
</dbReference>
<keyword evidence="8 12" id="KW-0472">Membrane</keyword>
<dbReference type="PANTHER" id="PTHR11394:SF47">
    <property type="entry name" value="TASTE RECEPTOR TYPE 2 MEMBER 40"/>
    <property type="match status" value="1"/>
</dbReference>
<feature type="transmembrane region" description="Helical" evidence="13">
    <location>
        <begin position="126"/>
        <end position="149"/>
    </location>
</feature>
<keyword evidence="6 13" id="KW-1133">Transmembrane helix</keyword>
<evidence type="ECO:0000256" key="1">
    <source>
        <dbReference type="ARBA" id="ARBA00004141"/>
    </source>
</evidence>
<sequence length="299" mass="34386">MPAVIKLILHSVFFINVIVGMPLNLFIVLMNCRTWRRKKSLPAGDQIVTSLCLSRWIFQCLITAHHTSHFFLPSDNFNNFFTPARILLNYLSIWLASLLCVYYCVKISTYQHVGFLYVKARMSKMVPWCLGLCVFLSLVFIQPYAWHFFSLAHKASRDGNMTKENIGTSYTYFIGSSPPFIIFIIAFLLTVPSLWRHIRNMRGDGTSFRNPDMKSHYNAIKSMAAFFLLHIFFLIIVNINLSGVLNVGDLYNPLTVMLISFYPCLHSAVIIFYNTKLRQGFLIPLKCMINVLQKKAVIA</sequence>
<dbReference type="SUPFAM" id="SSF81321">
    <property type="entry name" value="Family A G protein-coupled receptor-like"/>
    <property type="match status" value="1"/>
</dbReference>
<evidence type="ECO:0000313" key="15">
    <source>
        <dbReference type="Proteomes" id="UP001181693"/>
    </source>
</evidence>
<keyword evidence="10 12" id="KW-0807">Transducer</keyword>
<organism evidence="14 15">
    <name type="scientific">Pyxicephalus adspersus</name>
    <name type="common">African bullfrog</name>
    <dbReference type="NCBI Taxonomy" id="30357"/>
    <lineage>
        <taxon>Eukaryota</taxon>
        <taxon>Metazoa</taxon>
        <taxon>Chordata</taxon>
        <taxon>Craniata</taxon>
        <taxon>Vertebrata</taxon>
        <taxon>Euteleostomi</taxon>
        <taxon>Amphibia</taxon>
        <taxon>Batrachia</taxon>
        <taxon>Anura</taxon>
        <taxon>Neobatrachia</taxon>
        <taxon>Ranoidea</taxon>
        <taxon>Pyxicephalidae</taxon>
        <taxon>Pyxicephalinae</taxon>
        <taxon>Pyxicephalus</taxon>
    </lineage>
</organism>
<evidence type="ECO:0000256" key="6">
    <source>
        <dbReference type="ARBA" id="ARBA00022989"/>
    </source>
</evidence>
<keyword evidence="9 12" id="KW-0675">Receptor</keyword>
<comment type="subcellular location">
    <subcellularLocation>
        <location evidence="1 12">Membrane</location>
        <topology evidence="1 12">Multi-pass membrane protein</topology>
    </subcellularLocation>
</comment>
<feature type="transmembrane region" description="Helical" evidence="13">
    <location>
        <begin position="12"/>
        <end position="35"/>
    </location>
</feature>
<evidence type="ECO:0000313" key="14">
    <source>
        <dbReference type="EMBL" id="DBA25437.1"/>
    </source>
</evidence>
<feature type="transmembrane region" description="Helical" evidence="13">
    <location>
        <begin position="169"/>
        <end position="191"/>
    </location>
</feature>
<keyword evidence="4 12" id="KW-0716">Sensory transduction</keyword>
<dbReference type="GO" id="GO:0033038">
    <property type="term" value="F:bitter taste receptor activity"/>
    <property type="evidence" value="ECO:0007669"/>
    <property type="project" value="InterPro"/>
</dbReference>
<dbReference type="GO" id="GO:0016020">
    <property type="term" value="C:membrane"/>
    <property type="evidence" value="ECO:0007669"/>
    <property type="project" value="UniProtKB-SubCell"/>
</dbReference>
<feature type="transmembrane region" description="Helical" evidence="13">
    <location>
        <begin position="223"/>
        <end position="245"/>
    </location>
</feature>
<dbReference type="Proteomes" id="UP001181693">
    <property type="component" value="Unassembled WGS sequence"/>
</dbReference>
<feature type="transmembrane region" description="Helical" evidence="13">
    <location>
        <begin position="86"/>
        <end position="105"/>
    </location>
</feature>
<evidence type="ECO:0000256" key="5">
    <source>
        <dbReference type="ARBA" id="ARBA00022692"/>
    </source>
</evidence>
<dbReference type="EMBL" id="DYDO01000004">
    <property type="protein sequence ID" value="DBA25437.1"/>
    <property type="molecule type" value="Genomic_DNA"/>
</dbReference>
<dbReference type="FunFam" id="1.20.1070.10:FF:000055">
    <property type="entry name" value="Taste receptor type 2"/>
    <property type="match status" value="1"/>
</dbReference>
<keyword evidence="7 12" id="KW-0297">G-protein coupled receptor</keyword>
<keyword evidence="3 12" id="KW-0919">Taste</keyword>
<comment type="similarity">
    <text evidence="2 11">Belongs to the G-protein coupled receptor T2R family.</text>
</comment>
<evidence type="ECO:0000256" key="10">
    <source>
        <dbReference type="ARBA" id="ARBA00023224"/>
    </source>
</evidence>
<protein>
    <recommendedName>
        <fullName evidence="12">Taste receptor type 2</fullName>
    </recommendedName>
</protein>
<proteinExistence type="inferred from homology"/>
<evidence type="ECO:0000256" key="3">
    <source>
        <dbReference type="ARBA" id="ARBA00022480"/>
    </source>
</evidence>
<dbReference type="Gene3D" id="1.20.1070.10">
    <property type="entry name" value="Rhodopsin 7-helix transmembrane proteins"/>
    <property type="match status" value="1"/>
</dbReference>
<evidence type="ECO:0000256" key="7">
    <source>
        <dbReference type="ARBA" id="ARBA00023040"/>
    </source>
</evidence>
<keyword evidence="5 12" id="KW-0812">Transmembrane</keyword>
<reference evidence="14" key="1">
    <citation type="thesis" date="2020" institute="ProQuest LLC" country="789 East Eisenhower Parkway, Ann Arbor, MI, USA">
        <title>Comparative Genomics and Chromosome Evolution.</title>
        <authorList>
            <person name="Mudd A.B."/>
        </authorList>
    </citation>
    <scope>NUCLEOTIDE SEQUENCE</scope>
    <source>
        <strain evidence="14">1538</strain>
        <tissue evidence="14">Blood</tissue>
    </source>
</reference>
<evidence type="ECO:0000256" key="9">
    <source>
        <dbReference type="ARBA" id="ARBA00023170"/>
    </source>
</evidence>
<dbReference type="AlphaFoldDB" id="A0AAV3AFU1"/>
<accession>A0AAV3AFU1</accession>